<dbReference type="Gene3D" id="3.40.190.10">
    <property type="entry name" value="Periplasmic binding protein-like II"/>
    <property type="match status" value="2"/>
</dbReference>
<keyword evidence="2" id="KW-1185">Reference proteome</keyword>
<evidence type="ECO:0000313" key="1">
    <source>
        <dbReference type="EMBL" id="MBD1389010.1"/>
    </source>
</evidence>
<comment type="caution">
    <text evidence="1">The sequence shown here is derived from an EMBL/GenBank/DDBJ whole genome shotgun (WGS) entry which is preliminary data.</text>
</comment>
<accession>A0A8J6ULI0</accession>
<protein>
    <submittedName>
        <fullName evidence="1">Transporter substrate-binding domain-containing protein</fullName>
    </submittedName>
</protein>
<proteinExistence type="predicted"/>
<sequence>MLSSMLSSAALAADTNQVTINKPRQGSTYMFELMKLALSYSSQPYEFVANAETLSRRAQTEAVRNGDLDVMWGGTSTQMEQDFIPVRIDGYRGMMSLRFMLIRKGDQQLFDQVDDYNDLKRLTFGQGRTWADRDILESAGLDVVTAPKKASLFFMLDGERFDAFPRGATEAWREAEQYSHLDITVENGLIISYPLPTYFFVNKKNLTLARDIESGLEKMLVDGRFDEFFYNNDRIRQFLTQADLNNRRVIQLDNPLLPKNTPLHRKELWLSIEDLKRGMRQYGGYSG</sequence>
<dbReference type="Proteomes" id="UP000638014">
    <property type="component" value="Unassembled WGS sequence"/>
</dbReference>
<gene>
    <name evidence="1" type="ORF">IC617_06170</name>
</gene>
<dbReference type="SUPFAM" id="SSF53850">
    <property type="entry name" value="Periplasmic binding protein-like II"/>
    <property type="match status" value="1"/>
</dbReference>
<evidence type="ECO:0000313" key="2">
    <source>
        <dbReference type="Proteomes" id="UP000638014"/>
    </source>
</evidence>
<organism evidence="1 2">
    <name type="scientific">Neiella litorisoli</name>
    <dbReference type="NCBI Taxonomy" id="2771431"/>
    <lineage>
        <taxon>Bacteria</taxon>
        <taxon>Pseudomonadati</taxon>
        <taxon>Pseudomonadota</taxon>
        <taxon>Gammaproteobacteria</taxon>
        <taxon>Alteromonadales</taxon>
        <taxon>Echinimonadaceae</taxon>
        <taxon>Neiella</taxon>
    </lineage>
</organism>
<name>A0A8J6ULI0_9GAMM</name>
<dbReference type="EMBL" id="JACXAF010000006">
    <property type="protein sequence ID" value="MBD1389010.1"/>
    <property type="molecule type" value="Genomic_DNA"/>
</dbReference>
<dbReference type="AlphaFoldDB" id="A0A8J6ULI0"/>
<reference evidence="1" key="1">
    <citation type="submission" date="2020-09" db="EMBL/GenBank/DDBJ databases">
        <title>A novel bacterium of genus Neiella, isolated from South China Sea.</title>
        <authorList>
            <person name="Huang H."/>
            <person name="Mo K."/>
            <person name="Hu Y."/>
        </authorList>
    </citation>
    <scope>NUCLEOTIDE SEQUENCE</scope>
    <source>
        <strain evidence="1">HB171785</strain>
    </source>
</reference>